<dbReference type="SUPFAM" id="SSF51338">
    <property type="entry name" value="Composite domain of metallo-dependent hydrolases"/>
    <property type="match status" value="1"/>
</dbReference>
<keyword evidence="1" id="KW-0482">Metalloprotease</keyword>
<dbReference type="PANTHER" id="PTHR11647">
    <property type="entry name" value="HYDRANTOINASE/DIHYDROPYRIMIDINASE FAMILY MEMBER"/>
    <property type="match status" value="1"/>
</dbReference>
<proteinExistence type="inferred from homology"/>
<dbReference type="Proteomes" id="UP001595453">
    <property type="component" value="Unassembled WGS sequence"/>
</dbReference>
<keyword evidence="1" id="KW-0479">Metal-binding</keyword>
<comment type="subcellular location">
    <subcellularLocation>
        <location evidence="1">Cytoplasm</location>
    </subcellularLocation>
</comment>
<dbReference type="EC" id="3.4.19.-" evidence="1"/>
<dbReference type="GO" id="GO:0008798">
    <property type="term" value="F:beta-aspartyl-peptidase activity"/>
    <property type="evidence" value="ECO:0007669"/>
    <property type="project" value="UniProtKB-EC"/>
</dbReference>
<comment type="cofactor">
    <cofactor evidence="1">
        <name>Zn(2+)</name>
        <dbReference type="ChEBI" id="CHEBI:29105"/>
    </cofactor>
    <text evidence="1">Binds 2 Zn(2+) ions per subunit.</text>
</comment>
<dbReference type="InterPro" id="IPR011059">
    <property type="entry name" value="Metal-dep_hydrolase_composite"/>
</dbReference>
<comment type="caution">
    <text evidence="3">The sequence shown here is derived from an EMBL/GenBank/DDBJ whole genome shotgun (WGS) entry which is preliminary data.</text>
</comment>
<dbReference type="Pfam" id="PF01979">
    <property type="entry name" value="Amidohydro_1"/>
    <property type="match status" value="1"/>
</dbReference>
<dbReference type="SUPFAM" id="SSF51556">
    <property type="entry name" value="Metallo-dependent hydrolases"/>
    <property type="match status" value="1"/>
</dbReference>
<dbReference type="EMBL" id="JBHRSD010000018">
    <property type="protein sequence ID" value="MFC3033293.1"/>
    <property type="molecule type" value="Genomic_DNA"/>
</dbReference>
<evidence type="ECO:0000313" key="4">
    <source>
        <dbReference type="Proteomes" id="UP001595453"/>
    </source>
</evidence>
<dbReference type="InterPro" id="IPR032466">
    <property type="entry name" value="Metal_Hydrolase"/>
</dbReference>
<dbReference type="InterPro" id="IPR006680">
    <property type="entry name" value="Amidohydro-rel"/>
</dbReference>
<evidence type="ECO:0000313" key="3">
    <source>
        <dbReference type="EMBL" id="MFC3033293.1"/>
    </source>
</evidence>
<dbReference type="InterPro" id="IPR050378">
    <property type="entry name" value="Metallo-dep_Hydrolases_sf"/>
</dbReference>
<dbReference type="Gene3D" id="2.30.40.10">
    <property type="entry name" value="Urease, subunit C, domain 1"/>
    <property type="match status" value="1"/>
</dbReference>
<evidence type="ECO:0000256" key="1">
    <source>
        <dbReference type="PIRNR" id="PIRNR001238"/>
    </source>
</evidence>
<protein>
    <recommendedName>
        <fullName evidence="1">Isoaspartyl dipeptidase</fullName>
        <ecNumber evidence="1">3.4.19.-</ecNumber>
    </recommendedName>
</protein>
<dbReference type="InterPro" id="IPR010229">
    <property type="entry name" value="Pept_M38_dipep"/>
</dbReference>
<dbReference type="PANTHER" id="PTHR11647:SF1">
    <property type="entry name" value="COLLAPSIN RESPONSE MEDIATOR PROTEIN"/>
    <property type="match status" value="1"/>
</dbReference>
<accession>A0ABV7CLA7</accession>
<feature type="domain" description="Amidohydrolase-related" evidence="2">
    <location>
        <begin position="265"/>
        <end position="375"/>
    </location>
</feature>
<comment type="function">
    <text evidence="1">Catalyzes the hydrolytic cleavage of a subset of L-isoaspartyl (L-beta-aspartyl) dipeptides. Used to degrade proteins damaged by L-isoaspartyl residues formation.</text>
</comment>
<reference evidence="4" key="1">
    <citation type="journal article" date="2019" name="Int. J. Syst. Evol. Microbiol.">
        <title>The Global Catalogue of Microorganisms (GCM) 10K type strain sequencing project: providing services to taxonomists for standard genome sequencing and annotation.</title>
        <authorList>
            <consortium name="The Broad Institute Genomics Platform"/>
            <consortium name="The Broad Institute Genome Sequencing Center for Infectious Disease"/>
            <person name="Wu L."/>
            <person name="Ma J."/>
        </authorList>
    </citation>
    <scope>NUCLEOTIDE SEQUENCE [LARGE SCALE GENOMIC DNA]</scope>
    <source>
        <strain evidence="4">KCTC 42730</strain>
    </source>
</reference>
<comment type="similarity">
    <text evidence="1">Belongs to the peptidase M38 family.</text>
</comment>
<sequence length="394" mass="41523">MLTLIRGATVYAPTHLGTQDVLIAGDKIIAIEKSINLSTSIAVSEVAAHDCLMIPGLVDSLVHISGGGGEAGFASRTPEMGVADAFLAGITTVVGALGTDDISRSHCDLVAKAKGLQQDGLNAFVHTGSYHVPVRTLGQSIRHDIMFINECIGVGEVAIADHRGSQPSVHELTRIAAEARTAGLLANKRGTVSVHVGAGKSRLAILYEVAKSSDIPLSQFYPTHMNRNSDLLMAGIEFASLGGVIDFTASTTAYDLAHGELAAAEALAYCLQKGVAPNLLTLSSDGHASLPIYDEHNQLVGFEVGSEMALFNALKQAITEFNVPVAEAVRAVTQNPADILGLAKGQLYAGADADLLLLRKDDFVLSDVWCRGNRVMQQTQLLQRGFFAGIGRLS</sequence>
<keyword evidence="1" id="KW-0862">Zinc</keyword>
<gene>
    <name evidence="3" type="primary">iadA</name>
    <name evidence="3" type="ORF">ACFOEE_12250</name>
</gene>
<comment type="PTM">
    <text evidence="1">Carboxylation allows a single lysine to coordinate two zinc ions.</text>
</comment>
<dbReference type="PIRSF" id="PIRSF001238">
    <property type="entry name" value="IadA"/>
    <property type="match status" value="1"/>
</dbReference>
<dbReference type="NCBIfam" id="TIGR01975">
    <property type="entry name" value="isoAsp_dipep"/>
    <property type="match status" value="1"/>
</dbReference>
<keyword evidence="4" id="KW-1185">Reference proteome</keyword>
<dbReference type="Gene3D" id="3.20.20.140">
    <property type="entry name" value="Metal-dependent hydrolases"/>
    <property type="match status" value="1"/>
</dbReference>
<keyword evidence="1" id="KW-0645">Protease</keyword>
<evidence type="ECO:0000259" key="2">
    <source>
        <dbReference type="Pfam" id="PF01979"/>
    </source>
</evidence>
<keyword evidence="1 3" id="KW-0378">Hydrolase</keyword>
<dbReference type="RefSeq" id="WP_377124630.1">
    <property type="nucleotide sequence ID" value="NZ_JBHRSD010000018.1"/>
</dbReference>
<organism evidence="3 4">
    <name type="scientific">Pseudoalteromonas fenneropenaei</name>
    <dbReference type="NCBI Taxonomy" id="1737459"/>
    <lineage>
        <taxon>Bacteria</taxon>
        <taxon>Pseudomonadati</taxon>
        <taxon>Pseudomonadota</taxon>
        <taxon>Gammaproteobacteria</taxon>
        <taxon>Alteromonadales</taxon>
        <taxon>Pseudoalteromonadaceae</taxon>
        <taxon>Pseudoalteromonas</taxon>
    </lineage>
</organism>
<name>A0ABV7CLA7_9GAMM</name>